<accession>A0A0K0FNI3</accession>
<dbReference type="InterPro" id="IPR008978">
    <property type="entry name" value="HSP20-like_chaperone"/>
</dbReference>
<evidence type="ECO:0000259" key="4">
    <source>
        <dbReference type="PROSITE" id="PS01031"/>
    </source>
</evidence>
<reference evidence="6" key="2">
    <citation type="submission" date="2015-08" db="UniProtKB">
        <authorList>
            <consortium name="WormBaseParasite"/>
        </authorList>
    </citation>
    <scope>IDENTIFICATION</scope>
</reference>
<dbReference type="GO" id="GO:0051082">
    <property type="term" value="F:unfolded protein binding"/>
    <property type="evidence" value="ECO:0007669"/>
    <property type="project" value="TreeGrafter"/>
</dbReference>
<dbReference type="PANTHER" id="PTHR45640">
    <property type="entry name" value="HEAT SHOCK PROTEIN HSP-12.2-RELATED"/>
    <property type="match status" value="1"/>
</dbReference>
<dbReference type="STRING" id="75913.A0A0K0FNI3"/>
<dbReference type="PROSITE" id="PS01031">
    <property type="entry name" value="SHSP"/>
    <property type="match status" value="1"/>
</dbReference>
<keyword evidence="5" id="KW-1185">Reference proteome</keyword>
<proteinExistence type="inferred from homology"/>
<evidence type="ECO:0000256" key="1">
    <source>
        <dbReference type="ARBA" id="ARBA00023016"/>
    </source>
</evidence>
<evidence type="ECO:0000313" key="6">
    <source>
        <dbReference type="WBParaSite" id="SVE_1056300.1"/>
    </source>
</evidence>
<protein>
    <submittedName>
        <fullName evidence="6">Protein lethal(2)essential for life (inferred by orthology to a D. melanogaster protein)</fullName>
    </submittedName>
</protein>
<dbReference type="Proteomes" id="UP000035680">
    <property type="component" value="Unassembled WGS sequence"/>
</dbReference>
<dbReference type="WBParaSite" id="SVE_1056300.1">
    <property type="protein sequence ID" value="SVE_1056300.1"/>
    <property type="gene ID" value="SVE_1056300"/>
</dbReference>
<dbReference type="InterPro" id="IPR002068">
    <property type="entry name" value="A-crystallin/Hsp20_dom"/>
</dbReference>
<dbReference type="PANTHER" id="PTHR45640:SF13">
    <property type="entry name" value="HEAT SHOCK PROTEIN 22-RELATED"/>
    <property type="match status" value="1"/>
</dbReference>
<evidence type="ECO:0000256" key="2">
    <source>
        <dbReference type="PROSITE-ProRule" id="PRU00285"/>
    </source>
</evidence>
<keyword evidence="1" id="KW-0346">Stress response</keyword>
<dbReference type="Pfam" id="PF00011">
    <property type="entry name" value="HSP20"/>
    <property type="match status" value="1"/>
</dbReference>
<evidence type="ECO:0000313" key="5">
    <source>
        <dbReference type="Proteomes" id="UP000035680"/>
    </source>
</evidence>
<dbReference type="GO" id="GO:0042026">
    <property type="term" value="P:protein refolding"/>
    <property type="evidence" value="ECO:0007669"/>
    <property type="project" value="TreeGrafter"/>
</dbReference>
<dbReference type="InterPro" id="IPR001436">
    <property type="entry name" value="Alpha-crystallin/sHSP_animal"/>
</dbReference>
<dbReference type="CDD" id="cd06526">
    <property type="entry name" value="metazoan_ACD"/>
    <property type="match status" value="1"/>
</dbReference>
<evidence type="ECO:0000256" key="3">
    <source>
        <dbReference type="RuleBase" id="RU003616"/>
    </source>
</evidence>
<reference evidence="5" key="1">
    <citation type="submission" date="2014-07" db="EMBL/GenBank/DDBJ databases">
        <authorList>
            <person name="Martin A.A"/>
            <person name="De Silva N."/>
        </authorList>
    </citation>
    <scope>NUCLEOTIDE SEQUENCE</scope>
</reference>
<sequence length="137" mass="15830">MGLRKHFYGPRLYRPEPEFGHTEDIIEDIQRSICPYEHTFRRNSQSLQCNSKNQDIFLKIDVSKFDISEIKVTIRKDLLVIEGKHGEKDDGYGTIERHFIRKFQIPKGINKEAVKGEISSNGVLTIKGTISNNNHCL</sequence>
<dbReference type="SUPFAM" id="SSF49764">
    <property type="entry name" value="HSP20-like chaperones"/>
    <property type="match status" value="1"/>
</dbReference>
<dbReference type="GO" id="GO:0009408">
    <property type="term" value="P:response to heat"/>
    <property type="evidence" value="ECO:0007669"/>
    <property type="project" value="TreeGrafter"/>
</dbReference>
<comment type="similarity">
    <text evidence="2 3">Belongs to the small heat shock protein (HSP20) family.</text>
</comment>
<dbReference type="Gene3D" id="2.60.40.790">
    <property type="match status" value="1"/>
</dbReference>
<name>A0A0K0FNI3_STRVS</name>
<dbReference type="PRINTS" id="PR00299">
    <property type="entry name" value="ACRYSTALLIN"/>
</dbReference>
<feature type="domain" description="SHSP" evidence="4">
    <location>
        <begin position="38"/>
        <end position="137"/>
    </location>
</feature>
<organism evidence="5 6">
    <name type="scientific">Strongyloides venezuelensis</name>
    <name type="common">Threadworm</name>
    <dbReference type="NCBI Taxonomy" id="75913"/>
    <lineage>
        <taxon>Eukaryota</taxon>
        <taxon>Metazoa</taxon>
        <taxon>Ecdysozoa</taxon>
        <taxon>Nematoda</taxon>
        <taxon>Chromadorea</taxon>
        <taxon>Rhabditida</taxon>
        <taxon>Tylenchina</taxon>
        <taxon>Panagrolaimomorpha</taxon>
        <taxon>Strongyloidoidea</taxon>
        <taxon>Strongyloididae</taxon>
        <taxon>Strongyloides</taxon>
    </lineage>
</organism>
<dbReference type="AlphaFoldDB" id="A0A0K0FNI3"/>
<dbReference type="GO" id="GO:0005737">
    <property type="term" value="C:cytoplasm"/>
    <property type="evidence" value="ECO:0007669"/>
    <property type="project" value="TreeGrafter"/>
</dbReference>
<dbReference type="GO" id="GO:0005634">
    <property type="term" value="C:nucleus"/>
    <property type="evidence" value="ECO:0007669"/>
    <property type="project" value="TreeGrafter"/>
</dbReference>